<dbReference type="Gene3D" id="3.40.190.150">
    <property type="entry name" value="Bordetella uptake gene, domain 1"/>
    <property type="match status" value="1"/>
</dbReference>
<evidence type="ECO:0000256" key="1">
    <source>
        <dbReference type="ARBA" id="ARBA00006987"/>
    </source>
</evidence>
<evidence type="ECO:0000256" key="2">
    <source>
        <dbReference type="SAM" id="MobiDB-lite"/>
    </source>
</evidence>
<protein>
    <submittedName>
        <fullName evidence="3">Tripartite tricarboxylate transporter substrate binding protein</fullName>
    </submittedName>
</protein>
<dbReference type="OrthoDB" id="8638638at2"/>
<proteinExistence type="inferred from homology"/>
<evidence type="ECO:0000313" key="4">
    <source>
        <dbReference type="Proteomes" id="UP000325161"/>
    </source>
</evidence>
<sequence length="353" mass="36941">MADAMTDTAAMANEDTSMTEHQGTRRKLLTAAAVVSGASALGLRPAWAQSAPAMQSSWPSKPIRIIVPYAAGQGADVLTRLVAHELTKTLNQPIYIENRAGAGGNIGAAAAARSDADGYTFMLGTNAINAANEFLYNNRGFEPSDFVGVAMIGLLPMVICTSAPDLPTNGLAELIARARAKPGTLNVGLPSTTAQVVFAEFVKSAQAPLFGVMYKGSSQSLTDTIGGQIPLAIDTVTASRAYVATGKLRALAITSLAASDMLPGVKPVSEQGVPGFDVVAWDALFAPRATPPEIVAKMGEHIRMALQAADARRKMMDIGVEPLVMGPTELDAFVKTERTKWGSIIKTAGIKVE</sequence>
<organism evidence="3 4">
    <name type="scientific">Pigmentiphaga aceris</name>
    <dbReference type="NCBI Taxonomy" id="1940612"/>
    <lineage>
        <taxon>Bacteria</taxon>
        <taxon>Pseudomonadati</taxon>
        <taxon>Pseudomonadota</taxon>
        <taxon>Betaproteobacteria</taxon>
        <taxon>Burkholderiales</taxon>
        <taxon>Alcaligenaceae</taxon>
        <taxon>Pigmentiphaga</taxon>
    </lineage>
</organism>
<feature type="region of interest" description="Disordered" evidence="2">
    <location>
        <begin position="1"/>
        <end position="24"/>
    </location>
</feature>
<dbReference type="InterPro" id="IPR005064">
    <property type="entry name" value="BUG"/>
</dbReference>
<dbReference type="Proteomes" id="UP000325161">
    <property type="component" value="Chromosome"/>
</dbReference>
<name>A0A5C0AX94_9BURK</name>
<feature type="compositionally biased region" description="Low complexity" evidence="2">
    <location>
        <begin position="1"/>
        <end position="12"/>
    </location>
</feature>
<accession>A0A5C0AX94</accession>
<dbReference type="PANTHER" id="PTHR42928">
    <property type="entry name" value="TRICARBOXYLATE-BINDING PROTEIN"/>
    <property type="match status" value="1"/>
</dbReference>
<dbReference type="InterPro" id="IPR006311">
    <property type="entry name" value="TAT_signal"/>
</dbReference>
<evidence type="ECO:0000313" key="3">
    <source>
        <dbReference type="EMBL" id="QEI06406.1"/>
    </source>
</evidence>
<reference evidence="3 4" key="1">
    <citation type="submission" date="2019-08" db="EMBL/GenBank/DDBJ databases">
        <title>Amphibian skin-associated Pigmentiphaga: genome sequence and occurrence across geography and hosts.</title>
        <authorList>
            <person name="Bletz M.C."/>
            <person name="Bunk B."/>
            <person name="Sproeer C."/>
            <person name="Biwer P."/>
            <person name="Reiter S."/>
            <person name="Rabemananjara F.C.E."/>
            <person name="Schulz S."/>
            <person name="Overmann J."/>
            <person name="Vences M."/>
        </authorList>
    </citation>
    <scope>NUCLEOTIDE SEQUENCE [LARGE SCALE GENOMIC DNA]</scope>
    <source>
        <strain evidence="3 4">Mada1488</strain>
    </source>
</reference>
<dbReference type="KEGG" id="pacr:FXN63_11625"/>
<dbReference type="AlphaFoldDB" id="A0A5C0AX94"/>
<keyword evidence="4" id="KW-1185">Reference proteome</keyword>
<dbReference type="PIRSF" id="PIRSF017082">
    <property type="entry name" value="YflP"/>
    <property type="match status" value="1"/>
</dbReference>
<comment type="similarity">
    <text evidence="1">Belongs to the UPF0065 (bug) family.</text>
</comment>
<dbReference type="Pfam" id="PF03401">
    <property type="entry name" value="TctC"/>
    <property type="match status" value="1"/>
</dbReference>
<dbReference type="InterPro" id="IPR042100">
    <property type="entry name" value="Bug_dom1"/>
</dbReference>
<dbReference type="Gene3D" id="3.40.190.10">
    <property type="entry name" value="Periplasmic binding protein-like II"/>
    <property type="match status" value="1"/>
</dbReference>
<dbReference type="EMBL" id="CP043046">
    <property type="protein sequence ID" value="QEI06406.1"/>
    <property type="molecule type" value="Genomic_DNA"/>
</dbReference>
<dbReference type="PANTHER" id="PTHR42928:SF5">
    <property type="entry name" value="BLR1237 PROTEIN"/>
    <property type="match status" value="1"/>
</dbReference>
<dbReference type="PROSITE" id="PS51318">
    <property type="entry name" value="TAT"/>
    <property type="match status" value="1"/>
</dbReference>
<gene>
    <name evidence="3" type="ORF">FXN63_11625</name>
</gene>